<dbReference type="Gene3D" id="3.20.190.20">
    <property type="match status" value="1"/>
</dbReference>
<dbReference type="Gene3D" id="2.30.42.10">
    <property type="match status" value="1"/>
</dbReference>
<evidence type="ECO:0000256" key="3">
    <source>
        <dbReference type="ARBA" id="ARBA00022825"/>
    </source>
</evidence>
<dbReference type="Pfam" id="PF17815">
    <property type="entry name" value="PDZ_3"/>
    <property type="match status" value="1"/>
</dbReference>
<proteinExistence type="predicted"/>
<evidence type="ECO:0000256" key="2">
    <source>
        <dbReference type="ARBA" id="ARBA00022801"/>
    </source>
</evidence>
<dbReference type="EMBL" id="JARXHW010000002">
    <property type="protein sequence ID" value="MDQ8206131.1"/>
    <property type="molecule type" value="Genomic_DNA"/>
</dbReference>
<dbReference type="InterPro" id="IPR041517">
    <property type="entry name" value="DEGP_PDZ"/>
</dbReference>
<organism evidence="6 7">
    <name type="scientific">Thalassobacterium maritimum</name>
    <dbReference type="NCBI Taxonomy" id="3041265"/>
    <lineage>
        <taxon>Bacteria</taxon>
        <taxon>Pseudomonadati</taxon>
        <taxon>Verrucomicrobiota</taxon>
        <taxon>Opitutia</taxon>
        <taxon>Puniceicoccales</taxon>
        <taxon>Coraliomargaritaceae</taxon>
        <taxon>Thalassobacterium</taxon>
    </lineage>
</organism>
<evidence type="ECO:0000313" key="7">
    <source>
        <dbReference type="Proteomes" id="UP001225316"/>
    </source>
</evidence>
<keyword evidence="1" id="KW-0645">Protease</keyword>
<feature type="domain" description="PDZ" evidence="5">
    <location>
        <begin position="217"/>
        <end position="290"/>
    </location>
</feature>
<gene>
    <name evidence="6" type="ORF">QEH52_01320</name>
</gene>
<name>A0ABU1APP3_9BACT</name>
<dbReference type="InterPro" id="IPR046449">
    <property type="entry name" value="DEGP_PDZ_sf"/>
</dbReference>
<protein>
    <recommendedName>
        <fullName evidence="5">PDZ domain-containing protein</fullName>
    </recommendedName>
</protein>
<sequence length="486" mass="54259">MIKHIALTLFCSLLLLQAAQASNRTRTHQAPAFDSSAALVEIEISKTAYNYRLPWNTSSQQSRKNGIVIGAHQILTTADGFSGQTLCRVRKGGITHQYTANLKWINYYANIAILDVEDPVFWEGMRPTRLSENIPQSGELQIIRWRNGRIEERAAEIVRLSIGKSKMSYVNHLTLSASTEMDGTGWAEVILSNNEIVGLTSSYSNDKLNILPAPFIASVLKQQTSGQDLGIGHFDFSVMSGKNPALLQSKGMTNTDIGVVVTKVGAHRLAANTLHVGDVLLAINGFEIDNDGKYIDPTYGRLSLYGLATRDKHAGETLSMRIWRDHQELTIDYILPRAEFEKDLVPEHLYDQAPEYLIAGGLLFQPITGPYLRTYGKNKPLLLDYYSYQAELPERHGLVILSSVIPDDYNHGYESIRQLIVDRINGQTIHTLADITQALAQPQDEFHRIEFMPDQGLKHMVLDAATMEAATQRILKHYNIPKAGSD</sequence>
<dbReference type="PANTHER" id="PTHR45980">
    <property type="match status" value="1"/>
</dbReference>
<evidence type="ECO:0000256" key="4">
    <source>
        <dbReference type="SAM" id="SignalP"/>
    </source>
</evidence>
<dbReference type="Proteomes" id="UP001225316">
    <property type="component" value="Unassembled WGS sequence"/>
</dbReference>
<dbReference type="SUPFAM" id="SSF50156">
    <property type="entry name" value="PDZ domain-like"/>
    <property type="match status" value="1"/>
</dbReference>
<keyword evidence="3" id="KW-0720">Serine protease</keyword>
<feature type="signal peptide" evidence="4">
    <location>
        <begin position="1"/>
        <end position="21"/>
    </location>
</feature>
<evidence type="ECO:0000256" key="1">
    <source>
        <dbReference type="ARBA" id="ARBA00022670"/>
    </source>
</evidence>
<dbReference type="PANTHER" id="PTHR45980:SF9">
    <property type="entry name" value="PROTEASE DO-LIKE 10, MITOCHONDRIAL-RELATED"/>
    <property type="match status" value="1"/>
</dbReference>
<keyword evidence="2" id="KW-0378">Hydrolase</keyword>
<reference evidence="6 7" key="1">
    <citation type="submission" date="2023-04" db="EMBL/GenBank/DDBJ databases">
        <title>A novel bacteria isolated from coastal sediment.</title>
        <authorList>
            <person name="Liu X.-J."/>
            <person name="Du Z.-J."/>
        </authorList>
    </citation>
    <scope>NUCLEOTIDE SEQUENCE [LARGE SCALE GENOMIC DNA]</scope>
    <source>
        <strain evidence="6 7">SDUM461003</strain>
    </source>
</reference>
<keyword evidence="7" id="KW-1185">Reference proteome</keyword>
<keyword evidence="4" id="KW-0732">Signal</keyword>
<accession>A0ABU1APP3</accession>
<comment type="caution">
    <text evidence="6">The sequence shown here is derived from an EMBL/GenBank/DDBJ whole genome shotgun (WGS) entry which is preliminary data.</text>
</comment>
<feature type="chain" id="PRO_5045881712" description="PDZ domain-containing protein" evidence="4">
    <location>
        <begin position="22"/>
        <end position="486"/>
    </location>
</feature>
<evidence type="ECO:0000313" key="6">
    <source>
        <dbReference type="EMBL" id="MDQ8206131.1"/>
    </source>
</evidence>
<dbReference type="PROSITE" id="PS50106">
    <property type="entry name" value="PDZ"/>
    <property type="match status" value="1"/>
</dbReference>
<dbReference type="RefSeq" id="WP_308948125.1">
    <property type="nucleotide sequence ID" value="NZ_JARXHW010000002.1"/>
</dbReference>
<dbReference type="InterPro" id="IPR001478">
    <property type="entry name" value="PDZ"/>
</dbReference>
<dbReference type="InterPro" id="IPR036034">
    <property type="entry name" value="PDZ_sf"/>
</dbReference>
<evidence type="ECO:0000259" key="5">
    <source>
        <dbReference type="PROSITE" id="PS50106"/>
    </source>
</evidence>